<gene>
    <name evidence="2" type="ORF">BG006_010678</name>
</gene>
<dbReference type="Proteomes" id="UP000696485">
    <property type="component" value="Unassembled WGS sequence"/>
</dbReference>
<keyword evidence="1" id="KW-0732">Signal</keyword>
<dbReference type="AlphaFoldDB" id="A0A9P5SCW2"/>
<feature type="signal peptide" evidence="1">
    <location>
        <begin position="1"/>
        <end position="19"/>
    </location>
</feature>
<feature type="chain" id="PRO_5040412571" evidence="1">
    <location>
        <begin position="20"/>
        <end position="162"/>
    </location>
</feature>
<sequence>MRTSSIILVTLSLVALVSAQVENASTRWCKAFGASCQTAANTVCGMNRQSDWNCKVNFNGNVCQSFEVKCNCIPAGGALTAASQVALINTFQVTNGACQNVPMRLVPSASVTAPPPIVGSQPTMATTTPTPSPRLVSAGTIKSSSALTAAAAAAMGAAVLAF</sequence>
<proteinExistence type="predicted"/>
<comment type="caution">
    <text evidence="2">The sequence shown here is derived from an EMBL/GenBank/DDBJ whole genome shotgun (WGS) entry which is preliminary data.</text>
</comment>
<name>A0A9P5SCW2_9FUNG</name>
<reference evidence="2" key="1">
    <citation type="journal article" date="2020" name="Fungal Divers.">
        <title>Resolving the Mortierellaceae phylogeny through synthesis of multi-gene phylogenetics and phylogenomics.</title>
        <authorList>
            <person name="Vandepol N."/>
            <person name="Liber J."/>
            <person name="Desiro A."/>
            <person name="Na H."/>
            <person name="Kennedy M."/>
            <person name="Barry K."/>
            <person name="Grigoriev I.V."/>
            <person name="Miller A.N."/>
            <person name="O'Donnell K."/>
            <person name="Stajich J.E."/>
            <person name="Bonito G."/>
        </authorList>
    </citation>
    <scope>NUCLEOTIDE SEQUENCE</scope>
    <source>
        <strain evidence="2">NVP1</strain>
    </source>
</reference>
<dbReference type="EMBL" id="JAAAUY010000860">
    <property type="protein sequence ID" value="KAF9325859.1"/>
    <property type="molecule type" value="Genomic_DNA"/>
</dbReference>
<evidence type="ECO:0000313" key="3">
    <source>
        <dbReference type="Proteomes" id="UP000696485"/>
    </source>
</evidence>
<organism evidence="2 3">
    <name type="scientific">Podila minutissima</name>
    <dbReference type="NCBI Taxonomy" id="64525"/>
    <lineage>
        <taxon>Eukaryota</taxon>
        <taxon>Fungi</taxon>
        <taxon>Fungi incertae sedis</taxon>
        <taxon>Mucoromycota</taxon>
        <taxon>Mortierellomycotina</taxon>
        <taxon>Mortierellomycetes</taxon>
        <taxon>Mortierellales</taxon>
        <taxon>Mortierellaceae</taxon>
        <taxon>Podila</taxon>
    </lineage>
</organism>
<protein>
    <submittedName>
        <fullName evidence="2">Uncharacterized protein</fullName>
    </submittedName>
</protein>
<keyword evidence="3" id="KW-1185">Reference proteome</keyword>
<evidence type="ECO:0000256" key="1">
    <source>
        <dbReference type="SAM" id="SignalP"/>
    </source>
</evidence>
<accession>A0A9P5SCW2</accession>
<evidence type="ECO:0000313" key="2">
    <source>
        <dbReference type="EMBL" id="KAF9325859.1"/>
    </source>
</evidence>